<keyword evidence="3 9" id="KW-0813">Transport</keyword>
<protein>
    <submittedName>
        <fullName evidence="12">Mitochondrial substrate carrier family protein Q</fullName>
    </submittedName>
</protein>
<comment type="similarity">
    <text evidence="2 9">Belongs to the mitochondrial carrier (TC 2.A.29) family.</text>
</comment>
<comment type="caution">
    <text evidence="12">The sequence shown here is derived from an EMBL/GenBank/DDBJ whole genome shotgun (WGS) entry which is preliminary data.</text>
</comment>
<evidence type="ECO:0000256" key="7">
    <source>
        <dbReference type="ARBA" id="ARBA00023136"/>
    </source>
</evidence>
<dbReference type="PANTHER" id="PTHR45939">
    <property type="entry name" value="PEROXISOMAL MEMBRANE PROTEIN PMP34-RELATED"/>
    <property type="match status" value="1"/>
</dbReference>
<reference evidence="12 13" key="1">
    <citation type="submission" date="2017-12" db="EMBL/GenBank/DDBJ databases">
        <title>Sequencing, de novo assembly and annotation of complete genome of a new Thraustochytrid species, strain FCC1311.</title>
        <authorList>
            <person name="Sedici K."/>
            <person name="Godart F."/>
            <person name="Aiese Cigliano R."/>
            <person name="Sanseverino W."/>
            <person name="Barakat M."/>
            <person name="Ortet P."/>
            <person name="Marechal E."/>
            <person name="Cagnac O."/>
            <person name="Amato A."/>
        </authorList>
    </citation>
    <scope>NUCLEOTIDE SEQUENCE [LARGE SCALE GENOMIC DNA]</scope>
</reference>
<dbReference type="GO" id="GO:0016020">
    <property type="term" value="C:membrane"/>
    <property type="evidence" value="ECO:0007669"/>
    <property type="project" value="UniProtKB-SubCell"/>
</dbReference>
<dbReference type="EMBL" id="BEYU01000020">
    <property type="protein sequence ID" value="GBG26365.1"/>
    <property type="molecule type" value="Genomic_DNA"/>
</dbReference>
<keyword evidence="4 8" id="KW-0812">Transmembrane</keyword>
<evidence type="ECO:0000256" key="5">
    <source>
        <dbReference type="ARBA" id="ARBA00022737"/>
    </source>
</evidence>
<dbReference type="Proteomes" id="UP000241890">
    <property type="component" value="Unassembled WGS sequence"/>
</dbReference>
<evidence type="ECO:0000256" key="10">
    <source>
        <dbReference type="SAM" id="MobiDB-lite"/>
    </source>
</evidence>
<dbReference type="InterPro" id="IPR018108">
    <property type="entry name" value="MCP_transmembrane"/>
</dbReference>
<name>A0A2R5G758_9STRA</name>
<feature type="transmembrane region" description="Helical" evidence="11">
    <location>
        <begin position="82"/>
        <end position="100"/>
    </location>
</feature>
<dbReference type="AlphaFoldDB" id="A0A2R5G758"/>
<feature type="repeat" description="Solcar" evidence="8">
    <location>
        <begin position="1"/>
        <end position="103"/>
    </location>
</feature>
<keyword evidence="5" id="KW-0677">Repeat</keyword>
<evidence type="ECO:0000256" key="11">
    <source>
        <dbReference type="SAM" id="Phobius"/>
    </source>
</evidence>
<keyword evidence="6 11" id="KW-1133">Transmembrane helix</keyword>
<dbReference type="Pfam" id="PF00153">
    <property type="entry name" value="Mito_carr"/>
    <property type="match status" value="3"/>
</dbReference>
<evidence type="ECO:0000256" key="8">
    <source>
        <dbReference type="PROSITE-ProRule" id="PRU00282"/>
    </source>
</evidence>
<evidence type="ECO:0000313" key="12">
    <source>
        <dbReference type="EMBL" id="GBG26365.1"/>
    </source>
</evidence>
<feature type="repeat" description="Solcar" evidence="8">
    <location>
        <begin position="109"/>
        <end position="196"/>
    </location>
</feature>
<dbReference type="GO" id="GO:0015217">
    <property type="term" value="F:ADP transmembrane transporter activity"/>
    <property type="evidence" value="ECO:0007669"/>
    <property type="project" value="TreeGrafter"/>
</dbReference>
<organism evidence="12 13">
    <name type="scientific">Hondaea fermentalgiana</name>
    <dbReference type="NCBI Taxonomy" id="2315210"/>
    <lineage>
        <taxon>Eukaryota</taxon>
        <taxon>Sar</taxon>
        <taxon>Stramenopiles</taxon>
        <taxon>Bigyra</taxon>
        <taxon>Labyrinthulomycetes</taxon>
        <taxon>Thraustochytrida</taxon>
        <taxon>Thraustochytriidae</taxon>
        <taxon>Hondaea</taxon>
    </lineage>
</organism>
<dbReference type="InterPro" id="IPR052217">
    <property type="entry name" value="Mito/Peroxisomal_Carrier"/>
</dbReference>
<comment type="subcellular location">
    <subcellularLocation>
        <location evidence="1">Membrane</location>
        <topology evidence="1">Multi-pass membrane protein</topology>
    </subcellularLocation>
</comment>
<keyword evidence="13" id="KW-1185">Reference proteome</keyword>
<evidence type="ECO:0000256" key="1">
    <source>
        <dbReference type="ARBA" id="ARBA00004141"/>
    </source>
</evidence>
<feature type="transmembrane region" description="Helical" evidence="11">
    <location>
        <begin position="112"/>
        <end position="132"/>
    </location>
</feature>
<evidence type="ECO:0000256" key="9">
    <source>
        <dbReference type="RuleBase" id="RU000488"/>
    </source>
</evidence>
<sequence length="323" mass="35073">MESLGEACAGGAAGVFATASMYPLVVVKTRLQAQRKQEQKGAAAEKTVAGGNKEHYDGPLDCLRKIAAHEGLAGFLSGMASSLPRAFLTNFIFYFFYAYLKPFFQKLRNHVAGNMAHGILAGIGVQLVMVPYEMVNVKVITDKTGKATFLDTFARLLRTEGPLGFYKGIVPAIILTLNPGITNVVRHYVTPSGAKASASKNFWSGALSKAVASLTTYPYVVAKVQMFTHEKKNKKHDDKEVQVGKGGNVSGEDKGQDDEEHHEEKLTTAGVLGRIIREEGLAGIYKGCEMQVGTAILKEAILNMTRHQIERFIMSLFVAQAAQ</sequence>
<dbReference type="Gene3D" id="1.50.40.10">
    <property type="entry name" value="Mitochondrial carrier domain"/>
    <property type="match status" value="1"/>
</dbReference>
<dbReference type="InParanoid" id="A0A2R5G758"/>
<dbReference type="SUPFAM" id="SSF103506">
    <property type="entry name" value="Mitochondrial carrier"/>
    <property type="match status" value="1"/>
</dbReference>
<dbReference type="OrthoDB" id="446044at2759"/>
<evidence type="ECO:0000313" key="13">
    <source>
        <dbReference type="Proteomes" id="UP000241890"/>
    </source>
</evidence>
<dbReference type="PROSITE" id="PS50920">
    <property type="entry name" value="SOLCAR"/>
    <property type="match status" value="2"/>
</dbReference>
<dbReference type="InterPro" id="IPR023395">
    <property type="entry name" value="MCP_dom_sf"/>
</dbReference>
<evidence type="ECO:0000256" key="3">
    <source>
        <dbReference type="ARBA" id="ARBA00022448"/>
    </source>
</evidence>
<evidence type="ECO:0000256" key="4">
    <source>
        <dbReference type="ARBA" id="ARBA00022692"/>
    </source>
</evidence>
<feature type="region of interest" description="Disordered" evidence="10">
    <location>
        <begin position="232"/>
        <end position="266"/>
    </location>
</feature>
<keyword evidence="7 8" id="KW-0472">Membrane</keyword>
<evidence type="ECO:0000256" key="2">
    <source>
        <dbReference type="ARBA" id="ARBA00006375"/>
    </source>
</evidence>
<gene>
    <name evidence="12" type="ORF">FCC1311_025862</name>
</gene>
<proteinExistence type="inferred from homology"/>
<accession>A0A2R5G758</accession>
<dbReference type="PANTHER" id="PTHR45939:SF1">
    <property type="entry name" value="MITOCHONDRIAL THIAMINE PYROPHOSPHATE CARRIER 1-RELATED"/>
    <property type="match status" value="1"/>
</dbReference>
<evidence type="ECO:0000256" key="6">
    <source>
        <dbReference type="ARBA" id="ARBA00022989"/>
    </source>
</evidence>